<sequence length="198" mass="22111">MTRLAGLFTLLSCAAAFAGGALYKWVDDAGRVHYSDSPPLQSQSGGVAELNKQGSVRKPAESDAQRKAREASAAAALLLQQRQQDAARHDQALIQSYPSLADLKADRERQLSVLQSAYHALELRAQGLLLQQRDLQKDLDLSAKLRQPPHPSTTHNLQALRHEQLDLDALIRAKRGELDAFRRKMQQDIQRYQQLNAR</sequence>
<dbReference type="RefSeq" id="WP_043571935.1">
    <property type="nucleotide sequence ID" value="NZ_CP142381.1"/>
</dbReference>
<feature type="domain" description="DUF4124" evidence="3">
    <location>
        <begin position="10"/>
        <end position="75"/>
    </location>
</feature>
<accession>A0ABS7F8P6</accession>
<comment type="caution">
    <text evidence="4">The sequence shown here is derived from an EMBL/GenBank/DDBJ whole genome shotgun (WGS) entry which is preliminary data.</text>
</comment>
<proteinExistence type="predicted"/>
<evidence type="ECO:0000313" key="5">
    <source>
        <dbReference type="Proteomes" id="UP000711178"/>
    </source>
</evidence>
<feature type="region of interest" description="Disordered" evidence="1">
    <location>
        <begin position="36"/>
        <end position="63"/>
    </location>
</feature>
<gene>
    <name evidence="4" type="ORF">KIF53_02270</name>
</gene>
<protein>
    <submittedName>
        <fullName evidence="4">DUF4124 domain-containing protein</fullName>
    </submittedName>
</protein>
<dbReference type="GeneID" id="89687856"/>
<evidence type="ECO:0000256" key="2">
    <source>
        <dbReference type="SAM" id="SignalP"/>
    </source>
</evidence>
<keyword evidence="5" id="KW-1185">Reference proteome</keyword>
<feature type="chain" id="PRO_5047016596" evidence="2">
    <location>
        <begin position="19"/>
        <end position="198"/>
    </location>
</feature>
<dbReference type="InterPro" id="IPR025392">
    <property type="entry name" value="DUF4124"/>
</dbReference>
<reference evidence="4 5" key="1">
    <citation type="submission" date="2021-05" db="EMBL/GenBank/DDBJ databases">
        <title>Draft Whole Genome Sequencing Of Biosensor Chromobacterium violaceum Strain CV026 Reveals A Regulatory RNA In Chromobacterium violaceum Phenotype Regulatory Network.</title>
        <authorList>
            <person name="Hong K.W."/>
            <person name="Chan K.G."/>
            <person name="Chang C.-Y."/>
        </authorList>
    </citation>
    <scope>NUCLEOTIDE SEQUENCE [LARGE SCALE GENOMIC DNA]</scope>
    <source>
        <strain evidence="4 5">ATCC 31532</strain>
    </source>
</reference>
<organism evidence="4 5">
    <name type="scientific">Chromobacterium subtsugae</name>
    <dbReference type="NCBI Taxonomy" id="251747"/>
    <lineage>
        <taxon>Bacteria</taxon>
        <taxon>Pseudomonadati</taxon>
        <taxon>Pseudomonadota</taxon>
        <taxon>Betaproteobacteria</taxon>
        <taxon>Neisseriales</taxon>
        <taxon>Chromobacteriaceae</taxon>
        <taxon>Chromobacterium</taxon>
    </lineage>
</organism>
<evidence type="ECO:0000256" key="1">
    <source>
        <dbReference type="SAM" id="MobiDB-lite"/>
    </source>
</evidence>
<keyword evidence="2" id="KW-0732">Signal</keyword>
<evidence type="ECO:0000259" key="3">
    <source>
        <dbReference type="Pfam" id="PF13511"/>
    </source>
</evidence>
<dbReference type="EMBL" id="JAHDTB010000001">
    <property type="protein sequence ID" value="MBW8286460.1"/>
    <property type="molecule type" value="Genomic_DNA"/>
</dbReference>
<name>A0ABS7F8P6_9NEIS</name>
<feature type="signal peptide" evidence="2">
    <location>
        <begin position="1"/>
        <end position="18"/>
    </location>
</feature>
<dbReference type="Pfam" id="PF13511">
    <property type="entry name" value="DUF4124"/>
    <property type="match status" value="1"/>
</dbReference>
<evidence type="ECO:0000313" key="4">
    <source>
        <dbReference type="EMBL" id="MBW8286460.1"/>
    </source>
</evidence>
<dbReference type="Proteomes" id="UP000711178">
    <property type="component" value="Unassembled WGS sequence"/>
</dbReference>